<evidence type="ECO:0000313" key="2">
    <source>
        <dbReference type="Proteomes" id="UP000197138"/>
    </source>
</evidence>
<dbReference type="Proteomes" id="UP000197138">
    <property type="component" value="Unassembled WGS sequence"/>
</dbReference>
<dbReference type="EMBL" id="MTKT01004399">
    <property type="protein sequence ID" value="OWM71555.1"/>
    <property type="molecule type" value="Genomic_DNA"/>
</dbReference>
<accession>A0A218WFG6</accession>
<comment type="caution">
    <text evidence="1">The sequence shown here is derived from an EMBL/GenBank/DDBJ whole genome shotgun (WGS) entry which is preliminary data.</text>
</comment>
<organism evidence="1 2">
    <name type="scientific">Punica granatum</name>
    <name type="common">Pomegranate</name>
    <dbReference type="NCBI Taxonomy" id="22663"/>
    <lineage>
        <taxon>Eukaryota</taxon>
        <taxon>Viridiplantae</taxon>
        <taxon>Streptophyta</taxon>
        <taxon>Embryophyta</taxon>
        <taxon>Tracheophyta</taxon>
        <taxon>Spermatophyta</taxon>
        <taxon>Magnoliopsida</taxon>
        <taxon>eudicotyledons</taxon>
        <taxon>Gunneridae</taxon>
        <taxon>Pentapetalae</taxon>
        <taxon>rosids</taxon>
        <taxon>malvids</taxon>
        <taxon>Myrtales</taxon>
        <taxon>Lythraceae</taxon>
        <taxon>Punica</taxon>
    </lineage>
</organism>
<evidence type="ECO:0000313" key="1">
    <source>
        <dbReference type="EMBL" id="OWM71555.1"/>
    </source>
</evidence>
<dbReference type="SUPFAM" id="SSF53756">
    <property type="entry name" value="UDP-Glycosyltransferase/glycogen phosphorylase"/>
    <property type="match status" value="1"/>
</dbReference>
<reference evidence="2" key="1">
    <citation type="journal article" date="2017" name="Plant J.">
        <title>The pomegranate (Punica granatum L.) genome and the genomics of punicalagin biosynthesis.</title>
        <authorList>
            <person name="Qin G."/>
            <person name="Xu C."/>
            <person name="Ming R."/>
            <person name="Tang H."/>
            <person name="Guyot R."/>
            <person name="Kramer E.M."/>
            <person name="Hu Y."/>
            <person name="Yi X."/>
            <person name="Qi Y."/>
            <person name="Xu X."/>
            <person name="Gao Z."/>
            <person name="Pan H."/>
            <person name="Jian J."/>
            <person name="Tian Y."/>
            <person name="Yue Z."/>
            <person name="Xu Y."/>
        </authorList>
    </citation>
    <scope>NUCLEOTIDE SEQUENCE [LARGE SCALE GENOMIC DNA]</scope>
    <source>
        <strain evidence="2">cv. Dabenzi</strain>
    </source>
</reference>
<dbReference type="Gene3D" id="3.40.50.2000">
    <property type="entry name" value="Glycogen Phosphorylase B"/>
    <property type="match status" value="1"/>
</dbReference>
<dbReference type="AlphaFoldDB" id="A0A218WFG6"/>
<gene>
    <name evidence="1" type="ORF">CDL15_Pgr005742</name>
</gene>
<name>A0A218WFG6_PUNGR</name>
<protein>
    <submittedName>
        <fullName evidence="1">Uncharacterized protein</fullName>
    </submittedName>
</protein>
<proteinExistence type="predicted"/>
<sequence length="82" mass="8666">MGSVSGNDSHGNHIVLFPFMSKGHTIPLLHLARLLLRRPAVDAVTVFTTPANRPFITSSLSGTAASVVSIPFPMGSPSVVRK</sequence>